<organism evidence="6 7">
    <name type="scientific">Caenorhabditis angaria</name>
    <dbReference type="NCBI Taxonomy" id="860376"/>
    <lineage>
        <taxon>Eukaryota</taxon>
        <taxon>Metazoa</taxon>
        <taxon>Ecdysozoa</taxon>
        <taxon>Nematoda</taxon>
        <taxon>Chromadorea</taxon>
        <taxon>Rhabditida</taxon>
        <taxon>Rhabditina</taxon>
        <taxon>Rhabditomorpha</taxon>
        <taxon>Rhabditoidea</taxon>
        <taxon>Rhabditidae</taxon>
        <taxon>Peloderinae</taxon>
        <taxon>Caenorhabditis</taxon>
    </lineage>
</organism>
<evidence type="ECO:0000256" key="2">
    <source>
        <dbReference type="ARBA" id="ARBA00022692"/>
    </source>
</evidence>
<keyword evidence="2 5" id="KW-0812">Transmembrane</keyword>
<evidence type="ECO:0000256" key="5">
    <source>
        <dbReference type="SAM" id="Phobius"/>
    </source>
</evidence>
<dbReference type="Pfam" id="PF10292">
    <property type="entry name" value="7TM_GPCR_Srab"/>
    <property type="match status" value="1"/>
</dbReference>
<accession>A0A9P1IVW6</accession>
<name>A0A9P1IVW6_9PELO</name>
<comment type="subcellular location">
    <subcellularLocation>
        <location evidence="1">Membrane</location>
        <topology evidence="1">Multi-pass membrane protein</topology>
    </subcellularLocation>
</comment>
<dbReference type="AlphaFoldDB" id="A0A9P1IVW6"/>
<evidence type="ECO:0000256" key="4">
    <source>
        <dbReference type="ARBA" id="ARBA00023136"/>
    </source>
</evidence>
<dbReference type="PANTHER" id="PTHR46561:SF7">
    <property type="entry name" value="G PROTEIN-COUPLED RECEPTOR-RELATED"/>
    <property type="match status" value="1"/>
</dbReference>
<evidence type="ECO:0000256" key="3">
    <source>
        <dbReference type="ARBA" id="ARBA00022989"/>
    </source>
</evidence>
<dbReference type="InterPro" id="IPR053286">
    <property type="entry name" value="Nematode_rcpt-like_srab"/>
</dbReference>
<dbReference type="InterPro" id="IPR019408">
    <property type="entry name" value="7TM_GPCR_serpentine_rcpt_Srab"/>
</dbReference>
<gene>
    <name evidence="6" type="ORF">CAMP_LOCUS13821</name>
</gene>
<evidence type="ECO:0000313" key="7">
    <source>
        <dbReference type="Proteomes" id="UP001152747"/>
    </source>
</evidence>
<reference evidence="6" key="1">
    <citation type="submission" date="2022-11" db="EMBL/GenBank/DDBJ databases">
        <authorList>
            <person name="Kikuchi T."/>
        </authorList>
    </citation>
    <scope>NUCLEOTIDE SEQUENCE</scope>
    <source>
        <strain evidence="6">PS1010</strain>
    </source>
</reference>
<evidence type="ECO:0000256" key="1">
    <source>
        <dbReference type="ARBA" id="ARBA00004141"/>
    </source>
</evidence>
<dbReference type="OrthoDB" id="5809673at2759"/>
<dbReference type="PANTHER" id="PTHR46561">
    <property type="entry name" value="SERPENTINE RECEPTOR, CLASS AB (CLASS A-LIKE)-RELATED"/>
    <property type="match status" value="1"/>
</dbReference>
<sequence length="115" mass="13391">MRNSNDFITLSSRYNLEQGIRSIVALKIFVNINTFVFAFLSIAGTTLHFNSSRFSKPNYFALVEMIQNFPTYGIFLSIYLFLTLRRLDKTSRVSLTLSIQANPNQYFEIFNKQLK</sequence>
<feature type="transmembrane region" description="Helical" evidence="5">
    <location>
        <begin position="28"/>
        <end position="47"/>
    </location>
</feature>
<keyword evidence="4 5" id="KW-0472">Membrane</keyword>
<dbReference type="GO" id="GO:0016020">
    <property type="term" value="C:membrane"/>
    <property type="evidence" value="ECO:0007669"/>
    <property type="project" value="UniProtKB-SubCell"/>
</dbReference>
<proteinExistence type="predicted"/>
<evidence type="ECO:0000313" key="6">
    <source>
        <dbReference type="EMBL" id="CAI5451184.1"/>
    </source>
</evidence>
<keyword evidence="3 5" id="KW-1133">Transmembrane helix</keyword>
<keyword evidence="7" id="KW-1185">Reference proteome</keyword>
<feature type="transmembrane region" description="Helical" evidence="5">
    <location>
        <begin position="59"/>
        <end position="82"/>
    </location>
</feature>
<protein>
    <submittedName>
        <fullName evidence="6">Uncharacterized protein</fullName>
    </submittedName>
</protein>
<dbReference type="Proteomes" id="UP001152747">
    <property type="component" value="Unassembled WGS sequence"/>
</dbReference>
<comment type="caution">
    <text evidence="6">The sequence shown here is derived from an EMBL/GenBank/DDBJ whole genome shotgun (WGS) entry which is preliminary data.</text>
</comment>
<dbReference type="EMBL" id="CANHGI010000005">
    <property type="protein sequence ID" value="CAI5451184.1"/>
    <property type="molecule type" value="Genomic_DNA"/>
</dbReference>